<proteinExistence type="predicted"/>
<reference evidence="2" key="1">
    <citation type="submission" date="2019-09" db="EMBL/GenBank/DDBJ databases">
        <authorList>
            <person name="Zhang L."/>
        </authorList>
    </citation>
    <scope>NUCLEOTIDE SEQUENCE</scope>
</reference>
<gene>
    <name evidence="2" type="ORF">NYM_LOCUS6220</name>
</gene>
<dbReference type="InterPro" id="IPR024752">
    <property type="entry name" value="Myb/SANT-like_dom"/>
</dbReference>
<evidence type="ECO:0000259" key="1">
    <source>
        <dbReference type="Pfam" id="PF12776"/>
    </source>
</evidence>
<organism evidence="2">
    <name type="scientific">Nymphaea colorata</name>
    <name type="common">pocket water lily</name>
    <dbReference type="NCBI Taxonomy" id="210225"/>
    <lineage>
        <taxon>Eukaryota</taxon>
        <taxon>Viridiplantae</taxon>
        <taxon>Streptophyta</taxon>
        <taxon>Embryophyta</taxon>
        <taxon>Tracheophyta</taxon>
        <taxon>Spermatophyta</taxon>
        <taxon>Magnoliopsida</taxon>
        <taxon>Nymphaeales</taxon>
        <taxon>Nymphaeaceae</taxon>
        <taxon>Nymphaea</taxon>
    </lineage>
</organism>
<protein>
    <recommendedName>
        <fullName evidence="1">Myb/SANT-like domain-containing protein</fullName>
    </recommendedName>
</protein>
<dbReference type="Pfam" id="PF12776">
    <property type="entry name" value="Myb_DNA-bind_3"/>
    <property type="match status" value="1"/>
</dbReference>
<sequence length="94" mass="10970">MSSHHDKLQWDEDQVQFLFDMMLEHAKILGMRTSGGLKETTMKVVEQKMMEAYGPIFTLKKIRNKLKRAKPDLQVMKEMLNASGFGWDPDKKII</sequence>
<name>A0A5K0XDW5_9MAGN</name>
<dbReference type="EMBL" id="LR721776">
    <property type="protein sequence ID" value="VVV63506.1"/>
    <property type="molecule type" value="Genomic_DNA"/>
</dbReference>
<dbReference type="AlphaFoldDB" id="A0A5K0XDW5"/>
<feature type="domain" description="Myb/SANT-like" evidence="1">
    <location>
        <begin position="9"/>
        <end position="93"/>
    </location>
</feature>
<accession>A0A5K0XDW5</accession>
<evidence type="ECO:0000313" key="2">
    <source>
        <dbReference type="EMBL" id="VVV63506.1"/>
    </source>
</evidence>